<comment type="caution">
    <text evidence="2">The sequence shown here is derived from an EMBL/GenBank/DDBJ whole genome shotgun (WGS) entry which is preliminary data.</text>
</comment>
<sequence length="265" mass="27252">MPPRAGRSQKRDSVGVAVRKHLCASASAVAAATNGESARASTTAMAIVEAVAAASSPSPSRVSRRRHDVVPQATPEWQQMALKAAAPARLDKRRGGKAGARQGGSTVSAVAASRKSPAVTAKSKLNGRRTGTRKGRAKADGGEDEAAALAESPSQRTAGAGHSSLDVESDAASSSSSKHVKPLLSKAGKAAAAPTSKRGKRVPVAELLCPRCRLRMDQWPFCGLSGEAHVLRAPPSVAKEEEEEQSKETAAATAPSAIGKQRMPS</sequence>
<feature type="compositionally biased region" description="Basic residues" evidence="1">
    <location>
        <begin position="125"/>
        <end position="136"/>
    </location>
</feature>
<dbReference type="AlphaFoldDB" id="A0A836G9B9"/>
<evidence type="ECO:0000313" key="3">
    <source>
        <dbReference type="Proteomes" id="UP000673552"/>
    </source>
</evidence>
<name>A0A836G9B9_9TRYP</name>
<organism evidence="2 3">
    <name type="scientific">Leishmania martiniquensis</name>
    <dbReference type="NCBI Taxonomy" id="1580590"/>
    <lineage>
        <taxon>Eukaryota</taxon>
        <taxon>Discoba</taxon>
        <taxon>Euglenozoa</taxon>
        <taxon>Kinetoplastea</taxon>
        <taxon>Metakinetoplastina</taxon>
        <taxon>Trypanosomatida</taxon>
        <taxon>Trypanosomatidae</taxon>
        <taxon>Leishmaniinae</taxon>
        <taxon>Leishmania</taxon>
    </lineage>
</organism>
<evidence type="ECO:0000313" key="2">
    <source>
        <dbReference type="EMBL" id="KAG5477762.1"/>
    </source>
</evidence>
<feature type="compositionally biased region" description="Low complexity" evidence="1">
    <location>
        <begin position="163"/>
        <end position="186"/>
    </location>
</feature>
<reference evidence="3" key="2">
    <citation type="journal article" date="2021" name="Sci. Data">
        <title>Chromosome-scale genome sequencing, assembly and annotation of six genomes from subfamily Leishmaniinae.</title>
        <authorList>
            <person name="Almutairi H."/>
            <person name="Urbaniak M.D."/>
            <person name="Bates M.D."/>
            <person name="Jariyapan N."/>
            <person name="Kwakye-Nuako G."/>
            <person name="Thomaz Soccol V."/>
            <person name="Al-Salem W.S."/>
            <person name="Dillon R.J."/>
            <person name="Bates P.A."/>
            <person name="Gatherer D."/>
        </authorList>
    </citation>
    <scope>NUCLEOTIDE SEQUENCE [LARGE SCALE GENOMIC DNA]</scope>
</reference>
<dbReference type="EMBL" id="JAFEUZ010000024">
    <property type="protein sequence ID" value="KAG5477762.1"/>
    <property type="molecule type" value="Genomic_DNA"/>
</dbReference>
<evidence type="ECO:0000256" key="1">
    <source>
        <dbReference type="SAM" id="MobiDB-lite"/>
    </source>
</evidence>
<accession>A0A836G9B9</accession>
<gene>
    <name evidence="2" type="ORF">LSCM1_05060</name>
</gene>
<dbReference type="Proteomes" id="UP000673552">
    <property type="component" value="Unassembled WGS sequence"/>
</dbReference>
<dbReference type="GeneID" id="92515049"/>
<dbReference type="KEGG" id="lmat:92515049"/>
<proteinExistence type="predicted"/>
<dbReference type="RefSeq" id="XP_067178400.1">
    <property type="nucleotide sequence ID" value="XM_067322537.1"/>
</dbReference>
<feature type="region of interest" description="Disordered" evidence="1">
    <location>
        <begin position="233"/>
        <end position="265"/>
    </location>
</feature>
<reference evidence="3" key="1">
    <citation type="journal article" date="2021" name="Microbiol. Resour. Announc.">
        <title>LGAAP: Leishmaniinae Genome Assembly and Annotation Pipeline.</title>
        <authorList>
            <person name="Almutairi H."/>
            <person name="Urbaniak M.D."/>
            <person name="Bates M.D."/>
            <person name="Jariyapan N."/>
            <person name="Kwakye-Nuako G."/>
            <person name="Thomaz-Soccol V."/>
            <person name="Al-Salem W.S."/>
            <person name="Dillon R.J."/>
            <person name="Bates P.A."/>
            <person name="Gatherer D."/>
        </authorList>
    </citation>
    <scope>NUCLEOTIDE SEQUENCE [LARGE SCALE GENOMIC DNA]</scope>
</reference>
<dbReference type="OrthoDB" id="267990at2759"/>
<keyword evidence="3" id="KW-1185">Reference proteome</keyword>
<protein>
    <submittedName>
        <fullName evidence="2">Uncharacterized protein</fullName>
    </submittedName>
</protein>
<feature type="region of interest" description="Disordered" evidence="1">
    <location>
        <begin position="54"/>
        <end position="202"/>
    </location>
</feature>